<keyword evidence="6" id="KW-1278">Translocase</keyword>
<organism evidence="11">
    <name type="scientific">Intestinibacter bartlettii</name>
    <dbReference type="NCBI Taxonomy" id="261299"/>
    <lineage>
        <taxon>Bacteria</taxon>
        <taxon>Bacillati</taxon>
        <taxon>Bacillota</taxon>
        <taxon>Clostridia</taxon>
        <taxon>Peptostreptococcales</taxon>
        <taxon>Peptostreptococcaceae</taxon>
        <taxon>Intestinibacter</taxon>
    </lineage>
</organism>
<dbReference type="PROSITE" id="PS50893">
    <property type="entry name" value="ABC_TRANSPORTER_2"/>
    <property type="match status" value="1"/>
</dbReference>
<dbReference type="SUPFAM" id="SSF55021">
    <property type="entry name" value="ACT-like"/>
    <property type="match status" value="1"/>
</dbReference>
<proteinExistence type="inferred from homology"/>
<keyword evidence="2" id="KW-0813">Transport</keyword>
<keyword evidence="8" id="KW-0472">Membrane</keyword>
<dbReference type="PANTHER" id="PTHR43166">
    <property type="entry name" value="AMINO ACID IMPORT ATP-BINDING PROTEIN"/>
    <property type="match status" value="1"/>
</dbReference>
<reference evidence="11" key="1">
    <citation type="submission" date="2019-11" db="EMBL/GenBank/DDBJ databases">
        <authorList>
            <person name="Feng L."/>
        </authorList>
    </citation>
    <scope>NUCLEOTIDE SEQUENCE</scope>
    <source>
        <strain evidence="11">IbartlettiiLFYP30</strain>
    </source>
</reference>
<keyword evidence="5 11" id="KW-0067">ATP-binding</keyword>
<dbReference type="InterPro" id="IPR050086">
    <property type="entry name" value="MetN_ABC_transporter-like"/>
</dbReference>
<dbReference type="InterPro" id="IPR018449">
    <property type="entry name" value="NIL_domain"/>
</dbReference>
<feature type="domain" description="ABC transporter" evidence="9">
    <location>
        <begin position="2"/>
        <end position="237"/>
    </location>
</feature>
<dbReference type="GO" id="GO:0016887">
    <property type="term" value="F:ATP hydrolysis activity"/>
    <property type="evidence" value="ECO:0007669"/>
    <property type="project" value="InterPro"/>
</dbReference>
<dbReference type="SUPFAM" id="SSF52540">
    <property type="entry name" value="P-loop containing nucleoside triphosphate hydrolases"/>
    <property type="match status" value="1"/>
</dbReference>
<evidence type="ECO:0000256" key="8">
    <source>
        <dbReference type="ARBA" id="ARBA00023136"/>
    </source>
</evidence>
<evidence type="ECO:0000256" key="6">
    <source>
        <dbReference type="ARBA" id="ARBA00022967"/>
    </source>
</evidence>
<evidence type="ECO:0000256" key="7">
    <source>
        <dbReference type="ARBA" id="ARBA00022970"/>
    </source>
</evidence>
<dbReference type="EMBL" id="CACRUE010000006">
    <property type="protein sequence ID" value="VYT71992.1"/>
    <property type="molecule type" value="Genomic_DNA"/>
</dbReference>
<keyword evidence="3" id="KW-1003">Cell membrane</keyword>
<dbReference type="GO" id="GO:0006865">
    <property type="term" value="P:amino acid transport"/>
    <property type="evidence" value="ECO:0007669"/>
    <property type="project" value="UniProtKB-KW"/>
</dbReference>
<gene>
    <name evidence="11" type="primary">metN</name>
    <name evidence="11" type="ORF">IBLFYP30_00999</name>
    <name evidence="10" type="ORF">LIP50_11855</name>
</gene>
<keyword evidence="4" id="KW-0547">Nucleotide-binding</keyword>
<dbReference type="EMBL" id="JAJBMB010000013">
    <property type="protein sequence ID" value="MCB5446899.1"/>
    <property type="molecule type" value="Genomic_DNA"/>
</dbReference>
<dbReference type="EC" id="3.6.3.-" evidence="11"/>
<accession>A0A6N2Z498</accession>
<evidence type="ECO:0000259" key="9">
    <source>
        <dbReference type="PROSITE" id="PS50893"/>
    </source>
</evidence>
<dbReference type="Pfam" id="PF00005">
    <property type="entry name" value="ABC_tran"/>
    <property type="match status" value="1"/>
</dbReference>
<dbReference type="AlphaFoldDB" id="A0A6N2Z498"/>
<dbReference type="CDD" id="cd03258">
    <property type="entry name" value="ABC_MetN_methionine_transporter"/>
    <property type="match status" value="1"/>
</dbReference>
<dbReference type="InterPro" id="IPR045865">
    <property type="entry name" value="ACT-like_dom_sf"/>
</dbReference>
<dbReference type="SMART" id="SM00930">
    <property type="entry name" value="NIL"/>
    <property type="match status" value="1"/>
</dbReference>
<keyword evidence="7" id="KW-0029">Amino-acid transport</keyword>
<dbReference type="GO" id="GO:0005886">
    <property type="term" value="C:plasma membrane"/>
    <property type="evidence" value="ECO:0007669"/>
    <property type="project" value="UniProtKB-ARBA"/>
</dbReference>
<name>A0A6N2Z498_9FIRM</name>
<dbReference type="RefSeq" id="WP_007286105.1">
    <property type="nucleotide sequence ID" value="NZ_BAABXU010000001.1"/>
</dbReference>
<dbReference type="GO" id="GO:0005524">
    <property type="term" value="F:ATP binding"/>
    <property type="evidence" value="ECO:0007669"/>
    <property type="project" value="UniProtKB-KW"/>
</dbReference>
<comment type="similarity">
    <text evidence="1">Belongs to the ABC transporter superfamily.</text>
</comment>
<evidence type="ECO:0000256" key="3">
    <source>
        <dbReference type="ARBA" id="ARBA00022475"/>
    </source>
</evidence>
<protein>
    <submittedName>
        <fullName evidence="10">Methionine ABC transporter ATP-binding protein</fullName>
    </submittedName>
    <submittedName>
        <fullName evidence="11">Methionine import ATP-binding protein MetN</fullName>
        <ecNumber evidence="11">3.6.3.-</ecNumber>
    </submittedName>
</protein>
<dbReference type="SMART" id="SM00382">
    <property type="entry name" value="AAA"/>
    <property type="match status" value="1"/>
</dbReference>
<evidence type="ECO:0000313" key="11">
    <source>
        <dbReference type="EMBL" id="VYT71992.1"/>
    </source>
</evidence>
<dbReference type="Gene3D" id="3.40.50.300">
    <property type="entry name" value="P-loop containing nucleotide triphosphate hydrolases"/>
    <property type="match status" value="1"/>
</dbReference>
<dbReference type="Gene3D" id="3.30.70.260">
    <property type="match status" value="1"/>
</dbReference>
<keyword evidence="12" id="KW-1185">Reference proteome</keyword>
<dbReference type="PANTHER" id="PTHR43166:SF30">
    <property type="entry name" value="METHIONINE IMPORT ATP-BINDING PROTEIN METN"/>
    <property type="match status" value="1"/>
</dbReference>
<dbReference type="InterPro" id="IPR003439">
    <property type="entry name" value="ABC_transporter-like_ATP-bd"/>
</dbReference>
<dbReference type="FunFam" id="3.40.50.300:FF:000056">
    <property type="entry name" value="Cell division ATP-binding protein FtsE"/>
    <property type="match status" value="1"/>
</dbReference>
<dbReference type="InterPro" id="IPR003593">
    <property type="entry name" value="AAA+_ATPase"/>
</dbReference>
<evidence type="ECO:0000313" key="12">
    <source>
        <dbReference type="Proteomes" id="UP001299409"/>
    </source>
</evidence>
<sequence>MIKIQNLNKYYGDVQILKNVDMEISKGEIFGIIGHSGAGKSTLLRCINGLEDYRDGSLTVEGQEVKDLTEKEIRELRKNLGMIFQHFSLLERKTVFENVALPLECFKYSKAEIEKRVMNLLELVGLADKRDAKPRNLSGGQKQRVAIARALALEPKVLLCDEATSALDPNTTKSILALLQDINEKMNITIIVVTHQMEVVKQICTKVAVMEGGRVLEIENTEDLFLNNTAGLKALMGDEQIVLPEGTNIKIIFPKEIANQNIITNMARTLDFDFNISYGKLEKFREDVLGSLIITVKDHYANAVKRYLDEKNIKWEEIKNDK</sequence>
<dbReference type="PROSITE" id="PS00211">
    <property type="entry name" value="ABC_TRANSPORTER_1"/>
    <property type="match status" value="1"/>
</dbReference>
<evidence type="ECO:0000256" key="5">
    <source>
        <dbReference type="ARBA" id="ARBA00022840"/>
    </source>
</evidence>
<evidence type="ECO:0000256" key="4">
    <source>
        <dbReference type="ARBA" id="ARBA00022741"/>
    </source>
</evidence>
<dbReference type="InterPro" id="IPR041701">
    <property type="entry name" value="MetN_ABC"/>
</dbReference>
<reference evidence="10 12" key="2">
    <citation type="submission" date="2021-10" db="EMBL/GenBank/DDBJ databases">
        <title>Collection of gut derived symbiotic bacterial strains cultured from healthy donors.</title>
        <authorList>
            <person name="Lin H."/>
            <person name="Littmann E."/>
            <person name="Claire K."/>
            <person name="Pamer E."/>
        </authorList>
    </citation>
    <scope>NUCLEOTIDE SEQUENCE [LARGE SCALE GENOMIC DNA]</scope>
    <source>
        <strain evidence="10 12">MSK.17.68</strain>
    </source>
</reference>
<dbReference type="Proteomes" id="UP001299409">
    <property type="component" value="Unassembled WGS sequence"/>
</dbReference>
<evidence type="ECO:0000256" key="1">
    <source>
        <dbReference type="ARBA" id="ARBA00005417"/>
    </source>
</evidence>
<dbReference type="GeneID" id="89564371"/>
<evidence type="ECO:0000313" key="10">
    <source>
        <dbReference type="EMBL" id="MCB5446899.1"/>
    </source>
</evidence>
<evidence type="ECO:0000256" key="2">
    <source>
        <dbReference type="ARBA" id="ARBA00022448"/>
    </source>
</evidence>
<dbReference type="InterPro" id="IPR027417">
    <property type="entry name" value="P-loop_NTPase"/>
</dbReference>
<keyword evidence="11" id="KW-0378">Hydrolase</keyword>
<dbReference type="Pfam" id="PF09383">
    <property type="entry name" value="NIL"/>
    <property type="match status" value="1"/>
</dbReference>
<dbReference type="InterPro" id="IPR017871">
    <property type="entry name" value="ABC_transporter-like_CS"/>
</dbReference>